<name>A0AAU7B055_9ACTN</name>
<sequence>MRSLVRPRLLAALTLTFAAALPAAAPAAVTQESMLQDDNSLIFNTPSGTAKTLDAIAELGIDRIRVSIFWATVAPKSTSQERPAFNATNPAAYPNGSWDRYDQVVRLAKARGIAINFNITSPAPLWATGDDSPREDITNTWKPDTSEFADFVQAVGTRYSGTYGAPGGSFPNPAPPPLCELASNCPAPEPQPPVLEDGPLPRVDYYTIWNEPNQPGWLTPQWEARPDGQPGFVEAAPRIYRGLVDAAYRGLAASGHGQDTFLVGETAPKGLNVQGTTRAIKPLRFLRQVYCLDDAMQPLRGAEAAARDCPQDDAGTAAFADAHPGLFAATGYAHHPYELSASPYKRPTDPDYVTIANLPKLTLALRNTFKVYGRPNGLPLYLTEFGWNTNPPNPLGVSLSQQAAYLNQSQYIAQNNPSVRVITQFLLRDDAPRPGRNGVTVGYGATFQTGLQYLNGKRKPSFQAYQLSLHMPSATVKRGGTLLVWGLVRPASKLGRQQVSIQQRRANGSYKTLRRVKTNPGRGILSTRVKVTTSGRLRLAWRDPRNKVVVHSRTIPVIAKR</sequence>
<dbReference type="SUPFAM" id="SSF51445">
    <property type="entry name" value="(Trans)glycosidases"/>
    <property type="match status" value="1"/>
</dbReference>
<gene>
    <name evidence="2" type="ORF">DSM112329_04132</name>
</gene>
<dbReference type="KEGG" id="parq:DSM112329_04132"/>
<feature type="chain" id="PRO_5043918822" description="Glycoside hydrolase family 5 domain-containing protein" evidence="1">
    <location>
        <begin position="28"/>
        <end position="561"/>
    </location>
</feature>
<dbReference type="AlphaFoldDB" id="A0AAU7B055"/>
<dbReference type="EMBL" id="CP114014">
    <property type="protein sequence ID" value="XAY07251.1"/>
    <property type="molecule type" value="Genomic_DNA"/>
</dbReference>
<feature type="signal peptide" evidence="1">
    <location>
        <begin position="1"/>
        <end position="27"/>
    </location>
</feature>
<keyword evidence="1" id="KW-0732">Signal</keyword>
<organism evidence="2">
    <name type="scientific">Paraconexibacter sp. AEG42_29</name>
    <dbReference type="NCBI Taxonomy" id="2997339"/>
    <lineage>
        <taxon>Bacteria</taxon>
        <taxon>Bacillati</taxon>
        <taxon>Actinomycetota</taxon>
        <taxon>Thermoleophilia</taxon>
        <taxon>Solirubrobacterales</taxon>
        <taxon>Paraconexibacteraceae</taxon>
        <taxon>Paraconexibacter</taxon>
    </lineage>
</organism>
<protein>
    <recommendedName>
        <fullName evidence="3">Glycoside hydrolase family 5 domain-containing protein</fullName>
    </recommendedName>
</protein>
<evidence type="ECO:0000313" key="2">
    <source>
        <dbReference type="EMBL" id="XAY07251.1"/>
    </source>
</evidence>
<accession>A0AAU7B055</accession>
<proteinExistence type="predicted"/>
<dbReference type="PANTHER" id="PTHR12631:SF10">
    <property type="entry name" value="BETA-XYLOSIDASE-LIKE PROTEIN-RELATED"/>
    <property type="match status" value="1"/>
</dbReference>
<dbReference type="GO" id="GO:0004553">
    <property type="term" value="F:hydrolase activity, hydrolyzing O-glycosyl compounds"/>
    <property type="evidence" value="ECO:0007669"/>
    <property type="project" value="TreeGrafter"/>
</dbReference>
<reference evidence="2" key="1">
    <citation type="submission" date="2022-12" db="EMBL/GenBank/DDBJ databases">
        <title>Paraconexibacter alkalitolerans sp. nov. and Baekduia alba sp. nov., isolated from soil and emended description of the genera Paraconexibacter (Chun et al., 2020) and Baekduia (An et al., 2020).</title>
        <authorList>
            <person name="Vieira S."/>
            <person name="Huber K.J."/>
            <person name="Geppert A."/>
            <person name="Wolf J."/>
            <person name="Neumann-Schaal M."/>
            <person name="Muesken M."/>
            <person name="Overmann J."/>
        </authorList>
    </citation>
    <scope>NUCLEOTIDE SEQUENCE</scope>
    <source>
        <strain evidence="2">AEG42_29</strain>
    </source>
</reference>
<evidence type="ECO:0000256" key="1">
    <source>
        <dbReference type="SAM" id="SignalP"/>
    </source>
</evidence>
<dbReference type="InterPro" id="IPR017853">
    <property type="entry name" value="GH"/>
</dbReference>
<evidence type="ECO:0008006" key="3">
    <source>
        <dbReference type="Google" id="ProtNLM"/>
    </source>
</evidence>
<dbReference type="InterPro" id="IPR051923">
    <property type="entry name" value="Glycosyl_Hydrolase_39"/>
</dbReference>
<dbReference type="RefSeq" id="WP_354698452.1">
    <property type="nucleotide sequence ID" value="NZ_CP114014.1"/>
</dbReference>
<dbReference type="PANTHER" id="PTHR12631">
    <property type="entry name" value="ALPHA-L-IDURONIDASE"/>
    <property type="match status" value="1"/>
</dbReference>
<dbReference type="Gene3D" id="3.20.20.80">
    <property type="entry name" value="Glycosidases"/>
    <property type="match status" value="1"/>
</dbReference>